<sequence length="70" mass="8198">MFLWFLFYKSEKNDYVTMRKQLRYATKQFQTMGQGCDNRWVWTQGGHLGWVTLEWVGDGGLHVDGALTHG</sequence>
<reference evidence="1" key="1">
    <citation type="journal article" date="2015" name="Genome Biol. Evol.">
        <title>Organellar Genomes of White Spruce (Picea glauca): Assembly and Annotation.</title>
        <authorList>
            <person name="Jackman S.D."/>
            <person name="Warren R.L."/>
            <person name="Gibb E.A."/>
            <person name="Vandervalk B.P."/>
            <person name="Mohamadi H."/>
            <person name="Chu J."/>
            <person name="Raymond A."/>
            <person name="Pleasance S."/>
            <person name="Coope R."/>
            <person name="Wildung M.R."/>
            <person name="Ritland C.E."/>
            <person name="Bousquet J."/>
            <person name="Jones S.J."/>
            <person name="Bohlmann J."/>
            <person name="Birol I."/>
        </authorList>
    </citation>
    <scope>NUCLEOTIDE SEQUENCE [LARGE SCALE GENOMIC DNA]</scope>
    <source>
        <tissue evidence="1">Flushing bud</tissue>
    </source>
</reference>
<protein>
    <submittedName>
        <fullName evidence="1">Uncharacterized protein</fullName>
    </submittedName>
</protein>
<organism evidence="1">
    <name type="scientific">Picea glauca</name>
    <name type="common">White spruce</name>
    <name type="synonym">Pinus glauca</name>
    <dbReference type="NCBI Taxonomy" id="3330"/>
    <lineage>
        <taxon>Eukaryota</taxon>
        <taxon>Viridiplantae</taxon>
        <taxon>Streptophyta</taxon>
        <taxon>Embryophyta</taxon>
        <taxon>Tracheophyta</taxon>
        <taxon>Spermatophyta</taxon>
        <taxon>Pinopsida</taxon>
        <taxon>Pinidae</taxon>
        <taxon>Conifers I</taxon>
        <taxon>Pinales</taxon>
        <taxon>Pinaceae</taxon>
        <taxon>Picea</taxon>
    </lineage>
</organism>
<geneLocation type="mitochondrion" evidence="1"/>
<proteinExistence type="predicted"/>
<keyword evidence="1" id="KW-0496">Mitochondrion</keyword>
<comment type="caution">
    <text evidence="1">The sequence shown here is derived from an EMBL/GenBank/DDBJ whole genome shotgun (WGS) entry which is preliminary data.</text>
</comment>
<dbReference type="AlphaFoldDB" id="A0A101M1T7"/>
<name>A0A101M1T7_PICGL</name>
<dbReference type="EMBL" id="LKAM01000003">
    <property type="protein sequence ID" value="KUM49435.1"/>
    <property type="molecule type" value="Genomic_DNA"/>
</dbReference>
<gene>
    <name evidence="1" type="ORF">ABT39_MTgene3984</name>
</gene>
<accession>A0A101M1T7</accession>
<evidence type="ECO:0000313" key="1">
    <source>
        <dbReference type="EMBL" id="KUM49435.1"/>
    </source>
</evidence>